<evidence type="ECO:0000313" key="11">
    <source>
        <dbReference type="EMBL" id="BET25574.1"/>
    </source>
</evidence>
<dbReference type="RefSeq" id="WP_130556887.1">
    <property type="nucleotide sequence ID" value="NZ_AP028947.1"/>
</dbReference>
<dbReference type="Gene3D" id="3.40.50.180">
    <property type="entry name" value="Methylesterase CheB, C-terminal domain"/>
    <property type="match status" value="1"/>
</dbReference>
<dbReference type="SUPFAM" id="SSF52172">
    <property type="entry name" value="CheY-like"/>
    <property type="match status" value="1"/>
</dbReference>
<evidence type="ECO:0000259" key="10">
    <source>
        <dbReference type="PROSITE" id="PS50122"/>
    </source>
</evidence>
<name>A0AA86M8B2_9BURK</name>
<dbReference type="GO" id="GO:0005737">
    <property type="term" value="C:cytoplasm"/>
    <property type="evidence" value="ECO:0007669"/>
    <property type="project" value="UniProtKB-SubCell"/>
</dbReference>
<dbReference type="GO" id="GO:0006935">
    <property type="term" value="P:chemotaxis"/>
    <property type="evidence" value="ECO:0007669"/>
    <property type="project" value="UniProtKB-UniRule"/>
</dbReference>
<dbReference type="Pfam" id="PF01339">
    <property type="entry name" value="CheB_methylest"/>
    <property type="match status" value="1"/>
</dbReference>
<comment type="subcellular location">
    <subcellularLocation>
        <location evidence="6">Cytoplasm</location>
    </subcellularLocation>
</comment>
<dbReference type="InterPro" id="IPR001789">
    <property type="entry name" value="Sig_transdc_resp-reg_receiver"/>
</dbReference>
<feature type="active site" evidence="6 7">
    <location>
        <position position="217"/>
    </location>
</feature>
<keyword evidence="4 6" id="KW-0378">Hydrolase</keyword>
<dbReference type="Gene3D" id="3.40.50.2300">
    <property type="match status" value="1"/>
</dbReference>
<dbReference type="KEGG" id="lto:RGQ30_10750"/>
<evidence type="ECO:0000313" key="12">
    <source>
        <dbReference type="Proteomes" id="UP001329151"/>
    </source>
</evidence>
<dbReference type="AlphaFoldDB" id="A0AA86M8B2"/>
<dbReference type="Proteomes" id="UP001329151">
    <property type="component" value="Chromosome"/>
</dbReference>
<proteinExistence type="inferred from homology"/>
<dbReference type="InterPro" id="IPR011006">
    <property type="entry name" value="CheY-like_superfamily"/>
</dbReference>
<comment type="similarity">
    <text evidence="6">Belongs to the CheB family.</text>
</comment>
<dbReference type="CDD" id="cd17541">
    <property type="entry name" value="REC_CheB-like"/>
    <property type="match status" value="1"/>
</dbReference>
<dbReference type="InterPro" id="IPR000673">
    <property type="entry name" value="Sig_transdc_resp-reg_Me-estase"/>
</dbReference>
<feature type="active site" evidence="6 7">
    <location>
        <position position="313"/>
    </location>
</feature>
<evidence type="ECO:0000256" key="7">
    <source>
        <dbReference type="PROSITE-ProRule" id="PRU00050"/>
    </source>
</evidence>
<dbReference type="NCBIfam" id="NF001965">
    <property type="entry name" value="PRK00742.1"/>
    <property type="match status" value="1"/>
</dbReference>
<comment type="catalytic activity">
    <reaction evidence="5 6">
        <text>[protein]-L-glutamate 5-O-methyl ester + H2O = L-glutamyl-[protein] + methanol + H(+)</text>
        <dbReference type="Rhea" id="RHEA:23236"/>
        <dbReference type="Rhea" id="RHEA-COMP:10208"/>
        <dbReference type="Rhea" id="RHEA-COMP:10311"/>
        <dbReference type="ChEBI" id="CHEBI:15377"/>
        <dbReference type="ChEBI" id="CHEBI:15378"/>
        <dbReference type="ChEBI" id="CHEBI:17790"/>
        <dbReference type="ChEBI" id="CHEBI:29973"/>
        <dbReference type="ChEBI" id="CHEBI:82795"/>
        <dbReference type="EC" id="3.1.1.61"/>
    </reaction>
</comment>
<dbReference type="GO" id="GO:0050568">
    <property type="term" value="F:protein-glutamine glutaminase activity"/>
    <property type="evidence" value="ECO:0007669"/>
    <property type="project" value="UniProtKB-UniRule"/>
</dbReference>
<accession>A0AA86M8B2</accession>
<evidence type="ECO:0000256" key="6">
    <source>
        <dbReference type="HAMAP-Rule" id="MF_00099"/>
    </source>
</evidence>
<evidence type="ECO:0000256" key="2">
    <source>
        <dbReference type="ARBA" id="ARBA00022500"/>
    </source>
</evidence>
<dbReference type="EMBL" id="AP028947">
    <property type="protein sequence ID" value="BET25574.1"/>
    <property type="molecule type" value="Genomic_DNA"/>
</dbReference>
<keyword evidence="3 6" id="KW-0597">Phosphoprotein</keyword>
<dbReference type="InterPro" id="IPR008248">
    <property type="entry name" value="CheB-like"/>
</dbReference>
<keyword evidence="2 6" id="KW-0145">Chemotaxis</keyword>
<dbReference type="GO" id="GO:0000156">
    <property type="term" value="F:phosphorelay response regulator activity"/>
    <property type="evidence" value="ECO:0007669"/>
    <property type="project" value="InterPro"/>
</dbReference>
<keyword evidence="1 6" id="KW-0963">Cytoplasm</keyword>
<evidence type="ECO:0000256" key="1">
    <source>
        <dbReference type="ARBA" id="ARBA00022490"/>
    </source>
</evidence>
<dbReference type="SMART" id="SM00448">
    <property type="entry name" value="REC"/>
    <property type="match status" value="1"/>
</dbReference>
<feature type="domain" description="CheB-type methylesterase" evidence="10">
    <location>
        <begin position="179"/>
        <end position="371"/>
    </location>
</feature>
<dbReference type="EC" id="3.5.1.44" evidence="6"/>
<feature type="domain" description="Response regulatory" evidence="9">
    <location>
        <begin position="5"/>
        <end position="122"/>
    </location>
</feature>
<evidence type="ECO:0000256" key="5">
    <source>
        <dbReference type="ARBA" id="ARBA00048267"/>
    </source>
</evidence>
<protein>
    <recommendedName>
        <fullName evidence="6">Protein-glutamate methylesterase/protein-glutamine glutaminase</fullName>
        <ecNumber evidence="6">3.1.1.61</ecNumber>
        <ecNumber evidence="6">3.5.1.44</ecNumber>
    </recommendedName>
</protein>
<comment type="domain">
    <text evidence="6">Contains a C-terminal catalytic domain, and an N-terminal region which modulates catalytic activity.</text>
</comment>
<sequence length="379" mass="41036">MNKIKVLVVDDSALIRNLMSKIINSQQDMETIATAPDPFIARDQIKKFNPDVITLDIEMPKMDGIEFLEKIMRLRPTPVLMVSTLTERGTDVTFRALELGAVDFVTKPKLDISQGMIDYANEITDKIRAAHAARYRLNRLPAKPPAGTASSQVDPVTGLVVPAQAGKALPVNNALGNRFAATEKLVLIGSSTGGTEALRVILEQLPKDSPAILITQHMPAGFTKSFADRLNQVCDITVKEATHGERILPGHAYIAPGDKHLMLGRNGANYICQLSDSEPVNRHRPSVEVLFKSGQEVSPRNIVGIMLTGMGKDGAQAMADMKKAGAYNICQDEASSVVFGMPREAIALGAADEVVSLNQIAKRLLEHLSKIGGRSAVRI</sequence>
<dbReference type="HAMAP" id="MF_00099">
    <property type="entry name" value="CheB_chemtxs"/>
    <property type="match status" value="1"/>
</dbReference>
<dbReference type="PANTHER" id="PTHR42872:SF6">
    <property type="entry name" value="PROTEIN-GLUTAMATE METHYLESTERASE_PROTEIN-GLUTAMINE GLUTAMINASE"/>
    <property type="match status" value="1"/>
</dbReference>
<evidence type="ECO:0000259" key="9">
    <source>
        <dbReference type="PROSITE" id="PS50110"/>
    </source>
</evidence>
<comment type="function">
    <text evidence="6">Involved in chemotaxis. Part of a chemotaxis signal transduction system that modulates chemotaxis in response to various stimuli. Catalyzes the demethylation of specific methylglutamate residues introduced into the chemoreceptors (methyl-accepting chemotaxis proteins or MCP) by CheR. Also mediates the irreversible deamidation of specific glutamine residues to glutamic acid.</text>
</comment>
<dbReference type="EC" id="3.1.1.61" evidence="6"/>
<evidence type="ECO:0000256" key="4">
    <source>
        <dbReference type="ARBA" id="ARBA00022801"/>
    </source>
</evidence>
<dbReference type="PANTHER" id="PTHR42872">
    <property type="entry name" value="PROTEIN-GLUTAMATE METHYLESTERASE/PROTEIN-GLUTAMINE GLUTAMINASE"/>
    <property type="match status" value="1"/>
</dbReference>
<dbReference type="NCBIfam" id="NF009206">
    <property type="entry name" value="PRK12555.1"/>
    <property type="match status" value="1"/>
</dbReference>
<evidence type="ECO:0000256" key="8">
    <source>
        <dbReference type="PROSITE-ProRule" id="PRU00169"/>
    </source>
</evidence>
<gene>
    <name evidence="6" type="primary">cheB</name>
    <name evidence="11" type="ORF">RGQ30_10750</name>
</gene>
<dbReference type="FunFam" id="3.40.50.2300:FF:000060">
    <property type="entry name" value="Protein-glutamate methylesterase/protein-glutamine glutaminase"/>
    <property type="match status" value="1"/>
</dbReference>
<comment type="catalytic activity">
    <reaction evidence="6">
        <text>L-glutaminyl-[protein] + H2O = L-glutamyl-[protein] + NH4(+)</text>
        <dbReference type="Rhea" id="RHEA:16441"/>
        <dbReference type="Rhea" id="RHEA-COMP:10207"/>
        <dbReference type="Rhea" id="RHEA-COMP:10208"/>
        <dbReference type="ChEBI" id="CHEBI:15377"/>
        <dbReference type="ChEBI" id="CHEBI:28938"/>
        <dbReference type="ChEBI" id="CHEBI:29973"/>
        <dbReference type="ChEBI" id="CHEBI:30011"/>
        <dbReference type="EC" id="3.5.1.44"/>
    </reaction>
</comment>
<dbReference type="InterPro" id="IPR035909">
    <property type="entry name" value="CheB_C"/>
</dbReference>
<dbReference type="PROSITE" id="PS50122">
    <property type="entry name" value="CHEB"/>
    <property type="match status" value="1"/>
</dbReference>
<dbReference type="GO" id="GO:0008984">
    <property type="term" value="F:protein-glutamate methylesterase activity"/>
    <property type="evidence" value="ECO:0007669"/>
    <property type="project" value="UniProtKB-UniRule"/>
</dbReference>
<dbReference type="PIRSF" id="PIRSF000876">
    <property type="entry name" value="RR_chemtxs_CheB"/>
    <property type="match status" value="1"/>
</dbReference>
<organism evidence="11 12">
    <name type="scientific">Limnobacter thiooxidans</name>
    <dbReference type="NCBI Taxonomy" id="131080"/>
    <lineage>
        <taxon>Bacteria</taxon>
        <taxon>Pseudomonadati</taxon>
        <taxon>Pseudomonadota</taxon>
        <taxon>Betaproteobacteria</taxon>
        <taxon>Burkholderiales</taxon>
        <taxon>Burkholderiaceae</taxon>
        <taxon>Limnobacter</taxon>
    </lineage>
</organism>
<reference evidence="11 12" key="1">
    <citation type="submission" date="2023-10" db="EMBL/GenBank/DDBJ databases">
        <title>Complete Genome Sequence of Limnobacter thiooxidans CS-K2T, Isolated from freshwater lake sediments in Bavaria, Germany.</title>
        <authorList>
            <person name="Naruki M."/>
            <person name="Watanabe A."/>
            <person name="Warashina T."/>
            <person name="Morita T."/>
            <person name="Arakawa K."/>
        </authorList>
    </citation>
    <scope>NUCLEOTIDE SEQUENCE [LARGE SCALE GENOMIC DNA]</scope>
    <source>
        <strain evidence="11 12">CS-K2</strain>
    </source>
</reference>
<feature type="modified residue" description="4-aspartylphosphate" evidence="6 8">
    <location>
        <position position="56"/>
    </location>
</feature>
<keyword evidence="12" id="KW-1185">Reference proteome</keyword>
<dbReference type="CDD" id="cd16432">
    <property type="entry name" value="CheB_Rec"/>
    <property type="match status" value="1"/>
</dbReference>
<dbReference type="SUPFAM" id="SSF52738">
    <property type="entry name" value="Methylesterase CheB, C-terminal domain"/>
    <property type="match status" value="1"/>
</dbReference>
<dbReference type="Pfam" id="PF00072">
    <property type="entry name" value="Response_reg"/>
    <property type="match status" value="1"/>
</dbReference>
<evidence type="ECO:0000256" key="3">
    <source>
        <dbReference type="ARBA" id="ARBA00022553"/>
    </source>
</evidence>
<dbReference type="PROSITE" id="PS50110">
    <property type="entry name" value="RESPONSE_REGULATORY"/>
    <property type="match status" value="1"/>
</dbReference>
<comment type="PTM">
    <text evidence="6">Phosphorylated by CheA. Phosphorylation of the N-terminal regulatory domain activates the methylesterase activity.</text>
</comment>
<feature type="active site" evidence="6 7">
    <location>
        <position position="191"/>
    </location>
</feature>